<dbReference type="Proteomes" id="UP001234343">
    <property type="component" value="Unassembled WGS sequence"/>
</dbReference>
<dbReference type="PANTHER" id="PTHR12526:SF638">
    <property type="entry name" value="SPORE COAT PROTEIN SA"/>
    <property type="match status" value="1"/>
</dbReference>
<dbReference type="RefSeq" id="WP_289365889.1">
    <property type="nucleotide sequence ID" value="NZ_JAUCBP010000010.1"/>
</dbReference>
<keyword evidence="4" id="KW-1185">Reference proteome</keyword>
<name>A0ABT7SZ00_9ALTE</name>
<dbReference type="Pfam" id="PF00534">
    <property type="entry name" value="Glycos_transf_1"/>
    <property type="match status" value="1"/>
</dbReference>
<accession>A0ABT7SZ00</accession>
<dbReference type="InterPro" id="IPR028098">
    <property type="entry name" value="Glyco_trans_4-like_N"/>
</dbReference>
<protein>
    <submittedName>
        <fullName evidence="3">Glycosyltransferase family 4 protein</fullName>
    </submittedName>
</protein>
<dbReference type="InterPro" id="IPR001296">
    <property type="entry name" value="Glyco_trans_1"/>
</dbReference>
<reference evidence="3 4" key="1">
    <citation type="submission" date="2023-06" db="EMBL/GenBank/DDBJ databases">
        <title>Alteromonas sp. ASW11-36 isolated from intertidal sand.</title>
        <authorList>
            <person name="Li Y."/>
        </authorList>
    </citation>
    <scope>NUCLEOTIDE SEQUENCE [LARGE SCALE GENOMIC DNA]</scope>
    <source>
        <strain evidence="3 4">ASW11-36</strain>
    </source>
</reference>
<dbReference type="Gene3D" id="3.40.50.2000">
    <property type="entry name" value="Glycogen Phosphorylase B"/>
    <property type="match status" value="2"/>
</dbReference>
<evidence type="ECO:0000259" key="2">
    <source>
        <dbReference type="Pfam" id="PF13477"/>
    </source>
</evidence>
<dbReference type="CDD" id="cd03808">
    <property type="entry name" value="GT4_CapM-like"/>
    <property type="match status" value="1"/>
</dbReference>
<organism evidence="3 4">
    <name type="scientific">Alteromonas arenosi</name>
    <dbReference type="NCBI Taxonomy" id="3055817"/>
    <lineage>
        <taxon>Bacteria</taxon>
        <taxon>Pseudomonadati</taxon>
        <taxon>Pseudomonadota</taxon>
        <taxon>Gammaproteobacteria</taxon>
        <taxon>Alteromonadales</taxon>
        <taxon>Alteromonadaceae</taxon>
        <taxon>Alteromonas/Salinimonas group</taxon>
        <taxon>Alteromonas</taxon>
    </lineage>
</organism>
<gene>
    <name evidence="3" type="ORF">QTP81_12450</name>
</gene>
<feature type="domain" description="Glycosyltransferase subfamily 4-like N-terminal" evidence="2">
    <location>
        <begin position="26"/>
        <end position="156"/>
    </location>
</feature>
<evidence type="ECO:0000313" key="4">
    <source>
        <dbReference type="Proteomes" id="UP001234343"/>
    </source>
</evidence>
<dbReference type="EMBL" id="JAUCBP010000010">
    <property type="protein sequence ID" value="MDM7861408.1"/>
    <property type="molecule type" value="Genomic_DNA"/>
</dbReference>
<proteinExistence type="predicted"/>
<dbReference type="PANTHER" id="PTHR12526">
    <property type="entry name" value="GLYCOSYLTRANSFERASE"/>
    <property type="match status" value="1"/>
</dbReference>
<sequence>MATKRLLMISSFAESLINFRLALMQDAIAAGFEVHACAPDLTPEINAELNAHGITTHDITLVRTGLNPFKDLATVHSVYRLIRQLRPSHTLAYTIKPVVYGSIAARMARVSRIGALITGLGYTFMQADSLRQKVVSKIAHALYEVALNGVNIAFFQNPDDRDLFVDNRLVDRAKTRLVNGSGIDIEQFSQQPLNDFPPFHFLMIGRIIKDKGVVEYAQAAQQIKQRYPHAHFHLVGWLDSNPNAIQQSQLDEWIASGAITFHGRLADVREVIQNCHVYVLPSYREGTPRTVLEAMAVGRAIITTNAPGCKETIEDGVSGQLIDVADIPTLVAAIERYIKAPEKIAQHGQAARERAIAVYDVHKVNQQMLDGLVE</sequence>
<feature type="domain" description="Glycosyl transferase family 1" evidence="1">
    <location>
        <begin position="186"/>
        <end position="354"/>
    </location>
</feature>
<dbReference type="SUPFAM" id="SSF53756">
    <property type="entry name" value="UDP-Glycosyltransferase/glycogen phosphorylase"/>
    <property type="match status" value="1"/>
</dbReference>
<evidence type="ECO:0000259" key="1">
    <source>
        <dbReference type="Pfam" id="PF00534"/>
    </source>
</evidence>
<dbReference type="Pfam" id="PF13477">
    <property type="entry name" value="Glyco_trans_4_2"/>
    <property type="match status" value="1"/>
</dbReference>
<comment type="caution">
    <text evidence="3">The sequence shown here is derived from an EMBL/GenBank/DDBJ whole genome shotgun (WGS) entry which is preliminary data.</text>
</comment>
<evidence type="ECO:0000313" key="3">
    <source>
        <dbReference type="EMBL" id="MDM7861408.1"/>
    </source>
</evidence>